<dbReference type="EMBL" id="CAJVQC010139812">
    <property type="protein sequence ID" value="CAG8843794.1"/>
    <property type="molecule type" value="Genomic_DNA"/>
</dbReference>
<protein>
    <submittedName>
        <fullName evidence="1">15792_t:CDS:1</fullName>
    </submittedName>
</protein>
<organism evidence="1 2">
    <name type="scientific">Racocetra persica</name>
    <dbReference type="NCBI Taxonomy" id="160502"/>
    <lineage>
        <taxon>Eukaryota</taxon>
        <taxon>Fungi</taxon>
        <taxon>Fungi incertae sedis</taxon>
        <taxon>Mucoromycota</taxon>
        <taxon>Glomeromycotina</taxon>
        <taxon>Glomeromycetes</taxon>
        <taxon>Diversisporales</taxon>
        <taxon>Gigasporaceae</taxon>
        <taxon>Racocetra</taxon>
    </lineage>
</organism>
<name>A0ACA9SP00_9GLOM</name>
<proteinExistence type="predicted"/>
<gene>
    <name evidence="1" type="ORF">RPERSI_LOCUS32931</name>
</gene>
<sequence length="73" mass="8490">IDKMKTAEKVESVLESNKRGELKNLNIEPLSIAKYFYEKGANNIALIQRLIYLSFLKVLEEENTLLFAEEWQA</sequence>
<keyword evidence="2" id="KW-1185">Reference proteome</keyword>
<accession>A0ACA9SP00</accession>
<evidence type="ECO:0000313" key="1">
    <source>
        <dbReference type="EMBL" id="CAG8843794.1"/>
    </source>
</evidence>
<evidence type="ECO:0000313" key="2">
    <source>
        <dbReference type="Proteomes" id="UP000789920"/>
    </source>
</evidence>
<comment type="caution">
    <text evidence="1">The sequence shown here is derived from an EMBL/GenBank/DDBJ whole genome shotgun (WGS) entry which is preliminary data.</text>
</comment>
<reference evidence="1" key="1">
    <citation type="submission" date="2021-06" db="EMBL/GenBank/DDBJ databases">
        <authorList>
            <person name="Kallberg Y."/>
            <person name="Tangrot J."/>
            <person name="Rosling A."/>
        </authorList>
    </citation>
    <scope>NUCLEOTIDE SEQUENCE</scope>
    <source>
        <strain evidence="1">MA461A</strain>
    </source>
</reference>
<feature type="non-terminal residue" evidence="1">
    <location>
        <position position="1"/>
    </location>
</feature>
<dbReference type="Proteomes" id="UP000789920">
    <property type="component" value="Unassembled WGS sequence"/>
</dbReference>